<evidence type="ECO:0000259" key="1">
    <source>
        <dbReference type="PROSITE" id="PS51186"/>
    </source>
</evidence>
<proteinExistence type="predicted"/>
<comment type="caution">
    <text evidence="2">The sequence shown here is derived from an EMBL/GenBank/DDBJ whole genome shotgun (WGS) entry which is preliminary data.</text>
</comment>
<dbReference type="CDD" id="cd04301">
    <property type="entry name" value="NAT_SF"/>
    <property type="match status" value="1"/>
</dbReference>
<keyword evidence="3" id="KW-1185">Reference proteome</keyword>
<dbReference type="EMBL" id="JADKPN010000016">
    <property type="protein sequence ID" value="MBF4765566.1"/>
    <property type="molecule type" value="Genomic_DNA"/>
</dbReference>
<sequence length="307" mass="33313">MDGAAEVLAARHRRHRAAEPLLSPAYEDAAACRELIATAYAADDASGAVALDGSRVVGYLLGAPKNDSWGVNTWVESAGHAVEVPEVARTLYAVAATRWLEEGRTAHYVLLPSHDAELVHTWFRLAFGWQHTHAVREPAEAGPVREGLTVRQPRRDEIPVLARLDMVLTDHQHLSPCFSGGPLDVYEERVADWEEDFDNPKYWNVVVEHDGSLVGSAVGCSLDVSSSHAGPAAPEHAGFLGFAAVFPGARGLGVGRALGEAVSAWALAEGYSSLVTDWRETNLLSSRAWRGLGYRDTFTRLHRLVGH</sequence>
<dbReference type="AlphaFoldDB" id="A0A930YEM6"/>
<reference evidence="2" key="1">
    <citation type="submission" date="2020-11" db="EMBL/GenBank/DDBJ databases">
        <title>Nocardioides sp. nov., isolated from Soil of Cynanchum wilfordii Hemsley rhizosphere.</title>
        <authorList>
            <person name="Lee J.-S."/>
            <person name="Suh M.K."/>
            <person name="Kim J.-S."/>
        </authorList>
    </citation>
    <scope>NUCLEOTIDE SEQUENCE</scope>
    <source>
        <strain evidence="2">KCTC 19275</strain>
    </source>
</reference>
<organism evidence="2 3">
    <name type="scientific">Nocardioides islandensis</name>
    <dbReference type="NCBI Taxonomy" id="433663"/>
    <lineage>
        <taxon>Bacteria</taxon>
        <taxon>Bacillati</taxon>
        <taxon>Actinomycetota</taxon>
        <taxon>Actinomycetes</taxon>
        <taxon>Propionibacteriales</taxon>
        <taxon>Nocardioidaceae</taxon>
        <taxon>Nocardioides</taxon>
    </lineage>
</organism>
<dbReference type="InterPro" id="IPR000182">
    <property type="entry name" value="GNAT_dom"/>
</dbReference>
<dbReference type="Pfam" id="PF00583">
    <property type="entry name" value="Acetyltransf_1"/>
    <property type="match status" value="1"/>
</dbReference>
<dbReference type="Gene3D" id="3.40.630.30">
    <property type="match status" value="1"/>
</dbReference>
<dbReference type="InterPro" id="IPR016181">
    <property type="entry name" value="Acyl_CoA_acyltransferase"/>
</dbReference>
<feature type="domain" description="N-acetyltransferase" evidence="1">
    <location>
        <begin position="148"/>
        <end position="307"/>
    </location>
</feature>
<evidence type="ECO:0000313" key="3">
    <source>
        <dbReference type="Proteomes" id="UP000640489"/>
    </source>
</evidence>
<evidence type="ECO:0000313" key="2">
    <source>
        <dbReference type="EMBL" id="MBF4765566.1"/>
    </source>
</evidence>
<dbReference type="PROSITE" id="PS51186">
    <property type="entry name" value="GNAT"/>
    <property type="match status" value="1"/>
</dbReference>
<gene>
    <name evidence="2" type="ORF">ISU07_20750</name>
</gene>
<dbReference type="Proteomes" id="UP000640489">
    <property type="component" value="Unassembled WGS sequence"/>
</dbReference>
<name>A0A930YEM6_9ACTN</name>
<dbReference type="GO" id="GO:0016747">
    <property type="term" value="F:acyltransferase activity, transferring groups other than amino-acyl groups"/>
    <property type="evidence" value="ECO:0007669"/>
    <property type="project" value="InterPro"/>
</dbReference>
<accession>A0A930YEM6</accession>
<protein>
    <submittedName>
        <fullName evidence="2">GNAT family N-acetyltransferase</fullName>
    </submittedName>
</protein>
<dbReference type="SUPFAM" id="SSF55729">
    <property type="entry name" value="Acyl-CoA N-acyltransferases (Nat)"/>
    <property type="match status" value="1"/>
</dbReference>